<dbReference type="EMBL" id="CP038266">
    <property type="protein sequence ID" value="QBR90385.1"/>
    <property type="molecule type" value="Genomic_DNA"/>
</dbReference>
<sequence length="257" mass="28394">MAEGDKRATAHRRHRHGRGETARTRRWEAATYWPLTVIAFLFLVAYTFQVIGDLQGAWRVATLTVIRLAWVVFAVDYLVRLILSSPRPRWFRTHLFDLAVVLIPALRPVRLLGALTRITSFTRTAGSSLRAKLLIYGTGAALLLIWQTALVVLEAERRAPGASIRSFGDALWWAFCTVTTVGYGDYVPVTAAGRTFAVLLMVGGVVLVGLIVASFSSWVVERATRGHAEQQPATRADVDRIIAALNARPGDTPPHPR</sequence>
<evidence type="ECO:0000256" key="6">
    <source>
        <dbReference type="ARBA" id="ARBA00023136"/>
    </source>
</evidence>
<dbReference type="RefSeq" id="WP_135070262.1">
    <property type="nucleotide sequence ID" value="NZ_CP038266.1"/>
</dbReference>
<keyword evidence="2" id="KW-0813">Transport</keyword>
<organism evidence="11 12">
    <name type="scientific">Microbacterium wangchenii</name>
    <dbReference type="NCBI Taxonomy" id="2541726"/>
    <lineage>
        <taxon>Bacteria</taxon>
        <taxon>Bacillati</taxon>
        <taxon>Actinomycetota</taxon>
        <taxon>Actinomycetes</taxon>
        <taxon>Micrococcales</taxon>
        <taxon>Microbacteriaceae</taxon>
        <taxon>Microbacterium</taxon>
    </lineage>
</organism>
<name>A0ABX5SYQ9_9MICO</name>
<gene>
    <name evidence="11" type="ORF">E4K62_17875</name>
</gene>
<evidence type="ECO:0000256" key="4">
    <source>
        <dbReference type="ARBA" id="ARBA00022989"/>
    </source>
</evidence>
<evidence type="ECO:0000256" key="3">
    <source>
        <dbReference type="ARBA" id="ARBA00022692"/>
    </source>
</evidence>
<evidence type="ECO:0000259" key="10">
    <source>
        <dbReference type="Pfam" id="PF07885"/>
    </source>
</evidence>
<evidence type="ECO:0000256" key="8">
    <source>
        <dbReference type="SAM" id="MobiDB-lite"/>
    </source>
</evidence>
<evidence type="ECO:0000256" key="7">
    <source>
        <dbReference type="ARBA" id="ARBA00023303"/>
    </source>
</evidence>
<protein>
    <submittedName>
        <fullName evidence="11">Two pore domain potassium channel family protein</fullName>
    </submittedName>
</protein>
<keyword evidence="6 9" id="KW-0472">Membrane</keyword>
<feature type="region of interest" description="Disordered" evidence="8">
    <location>
        <begin position="1"/>
        <end position="20"/>
    </location>
</feature>
<dbReference type="PANTHER" id="PTHR11537:SF254">
    <property type="entry name" value="POTASSIUM VOLTAGE-GATED CHANNEL PROTEIN SHAB"/>
    <property type="match status" value="1"/>
</dbReference>
<accession>A0ABX5SYQ9</accession>
<keyword evidence="12" id="KW-1185">Reference proteome</keyword>
<dbReference type="Proteomes" id="UP000295748">
    <property type="component" value="Chromosome"/>
</dbReference>
<dbReference type="Gene3D" id="1.20.120.350">
    <property type="entry name" value="Voltage-gated potassium channels. Chain C"/>
    <property type="match status" value="1"/>
</dbReference>
<feature type="transmembrane region" description="Helical" evidence="9">
    <location>
        <begin position="32"/>
        <end position="51"/>
    </location>
</feature>
<evidence type="ECO:0000256" key="5">
    <source>
        <dbReference type="ARBA" id="ARBA00023065"/>
    </source>
</evidence>
<feature type="transmembrane region" description="Helical" evidence="9">
    <location>
        <begin position="57"/>
        <end position="83"/>
    </location>
</feature>
<evidence type="ECO:0000256" key="1">
    <source>
        <dbReference type="ARBA" id="ARBA00004141"/>
    </source>
</evidence>
<dbReference type="GO" id="GO:0034220">
    <property type="term" value="P:monoatomic ion transmembrane transport"/>
    <property type="evidence" value="ECO:0007669"/>
    <property type="project" value="UniProtKB-KW"/>
</dbReference>
<evidence type="ECO:0000256" key="2">
    <source>
        <dbReference type="ARBA" id="ARBA00022448"/>
    </source>
</evidence>
<comment type="subcellular location">
    <subcellularLocation>
        <location evidence="1">Membrane</location>
        <topology evidence="1">Multi-pass membrane protein</topology>
    </subcellularLocation>
</comment>
<evidence type="ECO:0000313" key="12">
    <source>
        <dbReference type="Proteomes" id="UP000295748"/>
    </source>
</evidence>
<feature type="transmembrane region" description="Helical" evidence="9">
    <location>
        <begin position="133"/>
        <end position="155"/>
    </location>
</feature>
<feature type="transmembrane region" description="Helical" evidence="9">
    <location>
        <begin position="196"/>
        <end position="220"/>
    </location>
</feature>
<proteinExistence type="predicted"/>
<dbReference type="Pfam" id="PF07885">
    <property type="entry name" value="Ion_trans_2"/>
    <property type="match status" value="1"/>
</dbReference>
<evidence type="ECO:0000313" key="11">
    <source>
        <dbReference type="EMBL" id="QBR90385.1"/>
    </source>
</evidence>
<feature type="transmembrane region" description="Helical" evidence="9">
    <location>
        <begin position="167"/>
        <end position="184"/>
    </location>
</feature>
<dbReference type="Gene3D" id="1.10.287.70">
    <property type="match status" value="1"/>
</dbReference>
<dbReference type="SUPFAM" id="SSF81324">
    <property type="entry name" value="Voltage-gated potassium channels"/>
    <property type="match status" value="1"/>
</dbReference>
<dbReference type="PANTHER" id="PTHR11537">
    <property type="entry name" value="VOLTAGE-GATED POTASSIUM CHANNEL"/>
    <property type="match status" value="1"/>
</dbReference>
<keyword evidence="3 9" id="KW-0812">Transmembrane</keyword>
<dbReference type="InterPro" id="IPR027359">
    <property type="entry name" value="Volt_channel_dom_sf"/>
</dbReference>
<keyword evidence="4 9" id="KW-1133">Transmembrane helix</keyword>
<dbReference type="Gene3D" id="1.20.5.110">
    <property type="match status" value="1"/>
</dbReference>
<reference evidence="11 12" key="1">
    <citation type="submission" date="2019-03" db="EMBL/GenBank/DDBJ databases">
        <authorList>
            <person name="Dong K."/>
        </authorList>
    </citation>
    <scope>NUCLEOTIDE SEQUENCE [LARGE SCALE GENOMIC DNA]</scope>
    <source>
        <strain evidence="12">dk512</strain>
    </source>
</reference>
<dbReference type="InterPro" id="IPR028325">
    <property type="entry name" value="VG_K_chnl"/>
</dbReference>
<feature type="domain" description="Potassium channel" evidence="10">
    <location>
        <begin position="143"/>
        <end position="220"/>
    </location>
</feature>
<dbReference type="InterPro" id="IPR013099">
    <property type="entry name" value="K_chnl_dom"/>
</dbReference>
<keyword evidence="7 11" id="KW-0407">Ion channel</keyword>
<evidence type="ECO:0000256" key="9">
    <source>
        <dbReference type="SAM" id="Phobius"/>
    </source>
</evidence>
<keyword evidence="5" id="KW-0406">Ion transport</keyword>